<dbReference type="CDD" id="cd05483">
    <property type="entry name" value="retropepsin_like_bacteria"/>
    <property type="match status" value="1"/>
</dbReference>
<dbReference type="GO" id="GO:0008233">
    <property type="term" value="F:peptidase activity"/>
    <property type="evidence" value="ECO:0007669"/>
    <property type="project" value="UniProtKB-KW"/>
</dbReference>
<dbReference type="Pfam" id="PF13650">
    <property type="entry name" value="Asp_protease_2"/>
    <property type="match status" value="2"/>
</dbReference>
<proteinExistence type="predicted"/>
<keyword evidence="1" id="KW-0732">Signal</keyword>
<dbReference type="InterPro" id="IPR021109">
    <property type="entry name" value="Peptidase_aspartic_dom_sf"/>
</dbReference>
<feature type="signal peptide" evidence="1">
    <location>
        <begin position="1"/>
        <end position="32"/>
    </location>
</feature>
<sequence length="304" mass="32035">MPTESAFDLAARRLLPPLALVAALLAPGAARAAGASDDTCTLAAMPAADALVRVPFDVIDGRIYVQVRVDGRGPYRFAVDTGASGLARADASLVAALDLPVRGTASTSDGVQDATVDTTHLASLELGGLVRHDFDVITRDYRSRKSPESAFSGILAREFFADGLLVLDYPRRTLSFSRARGLSPDATNALAYERAFRVPVAIGDVQVQGNLDTGANVNFVLPRTLYERVSAGPLLAAAPGQLTNGAVAADRATVHGPFRIGGVSIADVEVRVSDRYPELLVGAHALQDHVLLIDQRSQRVAVCP</sequence>
<gene>
    <name evidence="2" type="ORF">ACFPN1_08840</name>
</gene>
<dbReference type="GO" id="GO:0006508">
    <property type="term" value="P:proteolysis"/>
    <property type="evidence" value="ECO:0007669"/>
    <property type="project" value="UniProtKB-KW"/>
</dbReference>
<accession>A0ABW0SNJ1</accession>
<keyword evidence="3" id="KW-1185">Reference proteome</keyword>
<evidence type="ECO:0000256" key="1">
    <source>
        <dbReference type="SAM" id="SignalP"/>
    </source>
</evidence>
<dbReference type="Proteomes" id="UP001596036">
    <property type="component" value="Unassembled WGS sequence"/>
</dbReference>
<dbReference type="SUPFAM" id="SSF50630">
    <property type="entry name" value="Acid proteases"/>
    <property type="match status" value="1"/>
</dbReference>
<organism evidence="2 3">
    <name type="scientific">Lysobacter yangpyeongensis</name>
    <dbReference type="NCBI Taxonomy" id="346182"/>
    <lineage>
        <taxon>Bacteria</taxon>
        <taxon>Pseudomonadati</taxon>
        <taxon>Pseudomonadota</taxon>
        <taxon>Gammaproteobacteria</taxon>
        <taxon>Lysobacterales</taxon>
        <taxon>Lysobacteraceae</taxon>
        <taxon>Lysobacter</taxon>
    </lineage>
</organism>
<keyword evidence="2" id="KW-0645">Protease</keyword>
<reference evidence="3" key="1">
    <citation type="journal article" date="2019" name="Int. J. Syst. Evol. Microbiol.">
        <title>The Global Catalogue of Microorganisms (GCM) 10K type strain sequencing project: providing services to taxonomists for standard genome sequencing and annotation.</title>
        <authorList>
            <consortium name="The Broad Institute Genomics Platform"/>
            <consortium name="The Broad Institute Genome Sequencing Center for Infectious Disease"/>
            <person name="Wu L."/>
            <person name="Ma J."/>
        </authorList>
    </citation>
    <scope>NUCLEOTIDE SEQUENCE [LARGE SCALE GENOMIC DNA]</scope>
    <source>
        <strain evidence="3">KACC 11407</strain>
    </source>
</reference>
<name>A0ABW0SNJ1_9GAMM</name>
<dbReference type="InterPro" id="IPR034122">
    <property type="entry name" value="Retropepsin-like_bacterial"/>
</dbReference>
<evidence type="ECO:0000313" key="2">
    <source>
        <dbReference type="EMBL" id="MFC5570162.1"/>
    </source>
</evidence>
<dbReference type="Gene3D" id="2.40.70.10">
    <property type="entry name" value="Acid Proteases"/>
    <property type="match status" value="2"/>
</dbReference>
<protein>
    <submittedName>
        <fullName evidence="2">Aspartyl protease family protein</fullName>
    </submittedName>
</protein>
<comment type="caution">
    <text evidence="2">The sequence shown here is derived from an EMBL/GenBank/DDBJ whole genome shotgun (WGS) entry which is preliminary data.</text>
</comment>
<dbReference type="RefSeq" id="WP_386754514.1">
    <property type="nucleotide sequence ID" value="NZ_JBHSNM010000002.1"/>
</dbReference>
<feature type="chain" id="PRO_5045102952" evidence="1">
    <location>
        <begin position="33"/>
        <end position="304"/>
    </location>
</feature>
<dbReference type="EMBL" id="JBHSNM010000002">
    <property type="protein sequence ID" value="MFC5570162.1"/>
    <property type="molecule type" value="Genomic_DNA"/>
</dbReference>
<evidence type="ECO:0000313" key="3">
    <source>
        <dbReference type="Proteomes" id="UP001596036"/>
    </source>
</evidence>
<keyword evidence="2" id="KW-0378">Hydrolase</keyword>